<proteinExistence type="predicted"/>
<dbReference type="Proteomes" id="UP000288291">
    <property type="component" value="Unassembled WGS sequence"/>
</dbReference>
<dbReference type="PANTHER" id="PTHR46558:SF15">
    <property type="entry name" value="HELIX-TURN-HELIX DOMAIN PROTEIN"/>
    <property type="match status" value="1"/>
</dbReference>
<evidence type="ECO:0000313" key="4">
    <source>
        <dbReference type="EMBL" id="RVU71460.1"/>
    </source>
</evidence>
<evidence type="ECO:0000259" key="3">
    <source>
        <dbReference type="PROSITE" id="PS50943"/>
    </source>
</evidence>
<gene>
    <name evidence="4" type="ORF">EJK17_01805</name>
</gene>
<keyword evidence="2" id="KW-0472">Membrane</keyword>
<dbReference type="PANTHER" id="PTHR46558">
    <property type="entry name" value="TRACRIPTIONAL REGULATORY PROTEIN-RELATED-RELATED"/>
    <property type="match status" value="1"/>
</dbReference>
<dbReference type="Gene3D" id="1.10.260.40">
    <property type="entry name" value="lambda repressor-like DNA-binding domains"/>
    <property type="match status" value="1"/>
</dbReference>
<keyword evidence="5" id="KW-1185">Reference proteome</keyword>
<reference evidence="4 5" key="1">
    <citation type="submission" date="2018-12" db="EMBL/GenBank/DDBJ databases">
        <authorList>
            <person name="Meng J."/>
        </authorList>
    </citation>
    <scope>NUCLEOTIDE SEQUENCE [LARGE SCALE GENOMIC DNA]</scope>
    <source>
        <strain evidence="4 5">HT111-2</strain>
    </source>
</reference>
<keyword evidence="1" id="KW-0238">DNA-binding</keyword>
<sequence length="122" mass="13950">MIDGQKVGQRIKNYREDAQLTQDNLAQKLNVSRQSVSKWEKGGSLPDIDRLVAMTELFNISLDKLILGQDKNVQKVVLEKSASAHLNFWDFLAKYWWLIIILFPLLITTLSDAISEIIEAFS</sequence>
<evidence type="ECO:0000256" key="1">
    <source>
        <dbReference type="ARBA" id="ARBA00023125"/>
    </source>
</evidence>
<keyword evidence="2" id="KW-0812">Transmembrane</keyword>
<name>A0A437SX87_9LACO</name>
<feature type="transmembrane region" description="Helical" evidence="2">
    <location>
        <begin position="95"/>
        <end position="114"/>
    </location>
</feature>
<keyword evidence="2" id="KW-1133">Transmembrane helix</keyword>
<evidence type="ECO:0000313" key="5">
    <source>
        <dbReference type="Proteomes" id="UP000288291"/>
    </source>
</evidence>
<protein>
    <submittedName>
        <fullName evidence="4">XRE family transcriptional regulator</fullName>
    </submittedName>
</protein>
<organism evidence="4 5">
    <name type="scientific">Lactobacillus xujianguonis</name>
    <dbReference type="NCBI Taxonomy" id="2495899"/>
    <lineage>
        <taxon>Bacteria</taxon>
        <taxon>Bacillati</taxon>
        <taxon>Bacillota</taxon>
        <taxon>Bacilli</taxon>
        <taxon>Lactobacillales</taxon>
        <taxon>Lactobacillaceae</taxon>
        <taxon>Lactobacillus</taxon>
    </lineage>
</organism>
<accession>A0A437SX87</accession>
<dbReference type="Pfam" id="PF01381">
    <property type="entry name" value="HTH_3"/>
    <property type="match status" value="1"/>
</dbReference>
<dbReference type="SMART" id="SM00530">
    <property type="entry name" value="HTH_XRE"/>
    <property type="match status" value="1"/>
</dbReference>
<dbReference type="AlphaFoldDB" id="A0A437SX87"/>
<comment type="caution">
    <text evidence="4">The sequence shown here is derived from an EMBL/GenBank/DDBJ whole genome shotgun (WGS) entry which is preliminary data.</text>
</comment>
<dbReference type="CDD" id="cd00093">
    <property type="entry name" value="HTH_XRE"/>
    <property type="match status" value="1"/>
</dbReference>
<dbReference type="EMBL" id="RXIA01000004">
    <property type="protein sequence ID" value="RVU71460.1"/>
    <property type="molecule type" value="Genomic_DNA"/>
</dbReference>
<dbReference type="RefSeq" id="WP_103660614.1">
    <property type="nucleotide sequence ID" value="NZ_ML136873.1"/>
</dbReference>
<evidence type="ECO:0000256" key="2">
    <source>
        <dbReference type="SAM" id="Phobius"/>
    </source>
</evidence>
<dbReference type="SUPFAM" id="SSF47413">
    <property type="entry name" value="lambda repressor-like DNA-binding domains"/>
    <property type="match status" value="1"/>
</dbReference>
<dbReference type="InterPro" id="IPR010982">
    <property type="entry name" value="Lambda_DNA-bd_dom_sf"/>
</dbReference>
<feature type="domain" description="HTH cro/C1-type" evidence="3">
    <location>
        <begin position="11"/>
        <end position="65"/>
    </location>
</feature>
<dbReference type="GO" id="GO:0003677">
    <property type="term" value="F:DNA binding"/>
    <property type="evidence" value="ECO:0007669"/>
    <property type="project" value="UniProtKB-KW"/>
</dbReference>
<dbReference type="InterPro" id="IPR001387">
    <property type="entry name" value="Cro/C1-type_HTH"/>
</dbReference>
<dbReference type="PROSITE" id="PS50943">
    <property type="entry name" value="HTH_CROC1"/>
    <property type="match status" value="1"/>
</dbReference>